<dbReference type="InterPro" id="IPR012337">
    <property type="entry name" value="RNaseH-like_sf"/>
</dbReference>
<dbReference type="Proteomes" id="UP000257109">
    <property type="component" value="Unassembled WGS sequence"/>
</dbReference>
<dbReference type="InterPro" id="IPR001584">
    <property type="entry name" value="Integrase_cat-core"/>
</dbReference>
<dbReference type="Gene3D" id="3.30.420.10">
    <property type="entry name" value="Ribonuclease H-like superfamily/Ribonuclease H"/>
    <property type="match status" value="2"/>
</dbReference>
<dbReference type="AlphaFoldDB" id="A0A371GVB0"/>
<evidence type="ECO:0000313" key="3">
    <source>
        <dbReference type="EMBL" id="RDX94363.1"/>
    </source>
</evidence>
<dbReference type="OrthoDB" id="1300861at2759"/>
<proteinExistence type="predicted"/>
<dbReference type="Pfam" id="PF13456">
    <property type="entry name" value="RVT_3"/>
    <property type="match status" value="1"/>
</dbReference>
<dbReference type="PROSITE" id="PS50994">
    <property type="entry name" value="INTEGRASE"/>
    <property type="match status" value="1"/>
</dbReference>
<organism evidence="3 4">
    <name type="scientific">Mucuna pruriens</name>
    <name type="common">Velvet bean</name>
    <name type="synonym">Dolichos pruriens</name>
    <dbReference type="NCBI Taxonomy" id="157652"/>
    <lineage>
        <taxon>Eukaryota</taxon>
        <taxon>Viridiplantae</taxon>
        <taxon>Streptophyta</taxon>
        <taxon>Embryophyta</taxon>
        <taxon>Tracheophyta</taxon>
        <taxon>Spermatophyta</taxon>
        <taxon>Magnoliopsida</taxon>
        <taxon>eudicotyledons</taxon>
        <taxon>Gunneridae</taxon>
        <taxon>Pentapetalae</taxon>
        <taxon>rosids</taxon>
        <taxon>fabids</taxon>
        <taxon>Fabales</taxon>
        <taxon>Fabaceae</taxon>
        <taxon>Papilionoideae</taxon>
        <taxon>50 kb inversion clade</taxon>
        <taxon>NPAAA clade</taxon>
        <taxon>indigoferoid/millettioid clade</taxon>
        <taxon>Phaseoleae</taxon>
        <taxon>Mucuna</taxon>
    </lineage>
</organism>
<evidence type="ECO:0000259" key="2">
    <source>
        <dbReference type="PROSITE" id="PS50994"/>
    </source>
</evidence>
<gene>
    <name evidence="3" type="primary">GIN1</name>
    <name evidence="3" type="ORF">CR513_23263</name>
</gene>
<name>A0A371GVB0_MUCPR</name>
<comment type="caution">
    <text evidence="3">The sequence shown here is derived from an EMBL/GenBank/DDBJ whole genome shotgun (WGS) entry which is preliminary data.</text>
</comment>
<sequence>MLMGEPEQEKGWTMFFDGASNTLGHGIGAVLISPKERCFPFTTRLGFNCTNNMVEYEACAIGIAMALEYQIKDLKVYGDSALVIHKLRGEWETRDAKLIPYYSYIKELVEHFEKITFHHTPQEENQMVDALATLSSMFEVNRKAIHSDMTLLCCVYAKKAKEILEEIHEGAFRAHASGLLMARKILRSGYYWAKIEADCCNHVKRCHKCRIYVDNIQVPLVPLNILSAPWPFDMWGIDVIGPTEPKTSNGHCFILVSTYYFTKWVEVASYPSVTRKVVIKFIKNNIICRYGIPSHIITNNRTNFNNKMMTELYE</sequence>
<evidence type="ECO:0000259" key="1">
    <source>
        <dbReference type="PROSITE" id="PS50879"/>
    </source>
</evidence>
<dbReference type="Pfam" id="PF17921">
    <property type="entry name" value="Integrase_H2C2"/>
    <property type="match status" value="1"/>
</dbReference>
<dbReference type="PROSITE" id="PS50879">
    <property type="entry name" value="RNASE_H_1"/>
    <property type="match status" value="1"/>
</dbReference>
<feature type="domain" description="RNase H type-1" evidence="1">
    <location>
        <begin position="8"/>
        <end position="137"/>
    </location>
</feature>
<dbReference type="InterPro" id="IPR041588">
    <property type="entry name" value="Integrase_H2C2"/>
</dbReference>
<feature type="non-terminal residue" evidence="3">
    <location>
        <position position="1"/>
    </location>
</feature>
<accession>A0A371GVB0</accession>
<dbReference type="PANTHER" id="PTHR48475">
    <property type="entry name" value="RIBONUCLEASE H"/>
    <property type="match status" value="1"/>
</dbReference>
<dbReference type="EMBL" id="QJKJ01004389">
    <property type="protein sequence ID" value="RDX94363.1"/>
    <property type="molecule type" value="Genomic_DNA"/>
</dbReference>
<evidence type="ECO:0000313" key="4">
    <source>
        <dbReference type="Proteomes" id="UP000257109"/>
    </source>
</evidence>
<feature type="domain" description="Integrase catalytic" evidence="2">
    <location>
        <begin position="225"/>
        <end position="314"/>
    </location>
</feature>
<dbReference type="GO" id="GO:0003676">
    <property type="term" value="F:nucleic acid binding"/>
    <property type="evidence" value="ECO:0007669"/>
    <property type="project" value="InterPro"/>
</dbReference>
<dbReference type="SUPFAM" id="SSF53098">
    <property type="entry name" value="Ribonuclease H-like"/>
    <property type="match status" value="2"/>
</dbReference>
<protein>
    <submittedName>
        <fullName evidence="3">Gypsy retrotransposon integrase-like protein 1</fullName>
    </submittedName>
</protein>
<dbReference type="InterPro" id="IPR036397">
    <property type="entry name" value="RNaseH_sf"/>
</dbReference>
<dbReference type="InterPro" id="IPR002156">
    <property type="entry name" value="RNaseH_domain"/>
</dbReference>
<dbReference type="GO" id="GO:0004523">
    <property type="term" value="F:RNA-DNA hybrid ribonuclease activity"/>
    <property type="evidence" value="ECO:0007669"/>
    <property type="project" value="InterPro"/>
</dbReference>
<reference evidence="3" key="1">
    <citation type="submission" date="2018-05" db="EMBL/GenBank/DDBJ databases">
        <title>Draft genome of Mucuna pruriens seed.</title>
        <authorList>
            <person name="Nnadi N.E."/>
            <person name="Vos R."/>
            <person name="Hasami M.H."/>
            <person name="Devisetty U.K."/>
            <person name="Aguiy J.C."/>
        </authorList>
    </citation>
    <scope>NUCLEOTIDE SEQUENCE [LARGE SCALE GENOMIC DNA]</scope>
    <source>
        <strain evidence="3">JCA_2017</strain>
    </source>
</reference>
<keyword evidence="4" id="KW-1185">Reference proteome</keyword>
<dbReference type="PANTHER" id="PTHR48475:SF1">
    <property type="entry name" value="RNASE H TYPE-1 DOMAIN-CONTAINING PROTEIN"/>
    <property type="match status" value="1"/>
</dbReference>
<dbReference type="CDD" id="cd09279">
    <property type="entry name" value="RNase_HI_like"/>
    <property type="match status" value="1"/>
</dbReference>
<dbReference type="GO" id="GO:0015074">
    <property type="term" value="P:DNA integration"/>
    <property type="evidence" value="ECO:0007669"/>
    <property type="project" value="InterPro"/>
</dbReference>